<dbReference type="Proteomes" id="UP000244069">
    <property type="component" value="Unassembled WGS sequence"/>
</dbReference>
<dbReference type="EMBL" id="QBKN01000005">
    <property type="protein sequence ID" value="PTX50208.1"/>
    <property type="molecule type" value="Genomic_DNA"/>
</dbReference>
<keyword evidence="3" id="KW-1185">Reference proteome</keyword>
<sequence>MKATYPLMAAAALALAACAMPPEDVTEEDLANFDAAVASVGCTLRDERQYQPVELQTGLPRNKVIEIAAYRIDTEDAVRLDEGGVRLLTGSCAPTAQPAEPEAEVPEA</sequence>
<evidence type="ECO:0000313" key="3">
    <source>
        <dbReference type="Proteomes" id="UP000244069"/>
    </source>
</evidence>
<comment type="caution">
    <text evidence="2">The sequence shown here is derived from an EMBL/GenBank/DDBJ whole genome shotgun (WGS) entry which is preliminary data.</text>
</comment>
<protein>
    <submittedName>
        <fullName evidence="2">Uncharacterized protein</fullName>
    </submittedName>
</protein>
<name>A0A2T6B2A5_9RHOB</name>
<dbReference type="RefSeq" id="WP_244640994.1">
    <property type="nucleotide sequence ID" value="NZ_BMEZ01000005.1"/>
</dbReference>
<accession>A0A2T6B2A5</accession>
<dbReference type="AlphaFoldDB" id="A0A2T6B2A5"/>
<feature type="signal peptide" evidence="1">
    <location>
        <begin position="1"/>
        <end position="19"/>
    </location>
</feature>
<organism evidence="2 3">
    <name type="scientific">Allosediminivita pacifica</name>
    <dbReference type="NCBI Taxonomy" id="1267769"/>
    <lineage>
        <taxon>Bacteria</taxon>
        <taxon>Pseudomonadati</taxon>
        <taxon>Pseudomonadota</taxon>
        <taxon>Alphaproteobacteria</taxon>
        <taxon>Rhodobacterales</taxon>
        <taxon>Paracoccaceae</taxon>
        <taxon>Allosediminivita</taxon>
    </lineage>
</organism>
<keyword evidence="1" id="KW-0732">Signal</keyword>
<feature type="chain" id="PRO_5015731875" evidence="1">
    <location>
        <begin position="20"/>
        <end position="108"/>
    </location>
</feature>
<reference evidence="2 3" key="1">
    <citation type="submission" date="2018-04" db="EMBL/GenBank/DDBJ databases">
        <title>Genomic Encyclopedia of Archaeal and Bacterial Type Strains, Phase II (KMG-II): from individual species to whole genera.</title>
        <authorList>
            <person name="Goeker M."/>
        </authorList>
    </citation>
    <scope>NUCLEOTIDE SEQUENCE [LARGE SCALE GENOMIC DNA]</scope>
    <source>
        <strain evidence="2 3">DSM 29329</strain>
    </source>
</reference>
<gene>
    <name evidence="2" type="ORF">C8N44_10568</name>
</gene>
<proteinExistence type="predicted"/>
<evidence type="ECO:0000256" key="1">
    <source>
        <dbReference type="SAM" id="SignalP"/>
    </source>
</evidence>
<dbReference type="PROSITE" id="PS51257">
    <property type="entry name" value="PROKAR_LIPOPROTEIN"/>
    <property type="match status" value="1"/>
</dbReference>
<evidence type="ECO:0000313" key="2">
    <source>
        <dbReference type="EMBL" id="PTX50208.1"/>
    </source>
</evidence>